<dbReference type="GO" id="GO:0019888">
    <property type="term" value="F:protein phosphatase regulator activity"/>
    <property type="evidence" value="ECO:0007669"/>
    <property type="project" value="TreeGrafter"/>
</dbReference>
<dbReference type="PANTHER" id="PTHR16489">
    <property type="entry name" value="GH11727P"/>
    <property type="match status" value="1"/>
</dbReference>
<dbReference type="RefSeq" id="XP_026740048.1">
    <property type="nucleotide sequence ID" value="XM_026884247.1"/>
</dbReference>
<dbReference type="PANTHER" id="PTHR16489:SF12">
    <property type="entry name" value="GH11727P"/>
    <property type="match status" value="1"/>
</dbReference>
<dbReference type="OrthoDB" id="5976067at2759"/>
<gene>
    <name evidence="3" type="primary">LOC113502604</name>
</gene>
<dbReference type="GO" id="GO:0034976">
    <property type="term" value="P:response to endoplasmic reticulum stress"/>
    <property type="evidence" value="ECO:0007669"/>
    <property type="project" value="TreeGrafter"/>
</dbReference>
<feature type="compositionally biased region" description="Basic and acidic residues" evidence="1">
    <location>
        <begin position="728"/>
        <end position="746"/>
    </location>
</feature>
<dbReference type="AlphaFoldDB" id="A0A7E5WH53"/>
<dbReference type="InterPro" id="IPR051254">
    <property type="entry name" value="PPP1R15"/>
</dbReference>
<name>A0A7E5WH53_TRINI</name>
<dbReference type="Proteomes" id="UP000322000">
    <property type="component" value="Chromosome 17"/>
</dbReference>
<keyword evidence="2" id="KW-1185">Reference proteome</keyword>
<dbReference type="InParanoid" id="A0A7E5WH53"/>
<sequence length="770" mass="87792">MNLSTNWRDRRTVFKPPHNFSIVNYSTETKRDFQATFGDELFLNNLHLIPDPLKKNLADTIITEDKMAPKSKETPIGVETNANMLNQPDYSRLSGITNFFSGVMNVITNAMFSKRKQSDFGEENGGQMAVPPLWHGAKASDENKILQDENCSNDMGGELLVSDMTDCRKAVAHCQSKIEQVRLLLGTHSQPVPCNFRRRRPKKVFVEAGSVEDCFEDAFSPEDFENIANDSYLQYSSPVCYHDHVFHEVEAPKVKVETARMSEAVAEPTPVCETTEIVKNVPETETSDSNVNTDTKQELVASCEDKISKLKALLERRKKTTPIEPPPVSVAEIKEPEKPKNKVKDKRFKNPNRTCGKRLKSRMKKNIQDDLLFANDIHTEDLSSVENSPSVCNLEKYITKPLSTATNTVKEYFDEVSGRFHSSVTDSDNDSFQIVFNDIPKRRRSSDCESEDSFIVFEDSPDSCYTSNDVFGDTSDEEDYSDSDVSDSGCENTVFNLPSCLSKSICNLADDSLYVDRSEDEVDCAKVTDVCDIIAVETEEVAEKTGLLLDERKKRLRKDLPPKRVQFSEKPPKVHVMRVWTFAARQARAGHWERYTLDRNRFKRRIDDVEVAVSWVLKPQHRSRIMFQRFMPWWNAQRRKELAEKKEREENLKEERLKAEAELKAEEEKKEEESQAEVERTAEENKEETDSKDAVGVLYNEQLKTSTSDVEVNPKNVHPDNGHTQTDSFKDTDKDDGQNKQDDTEFPKSLTNNIVDNTVTKLVANSALDT</sequence>
<evidence type="ECO:0000313" key="3">
    <source>
        <dbReference type="RefSeq" id="XP_026740048.1"/>
    </source>
</evidence>
<dbReference type="GO" id="GO:0005783">
    <property type="term" value="C:endoplasmic reticulum"/>
    <property type="evidence" value="ECO:0007669"/>
    <property type="project" value="TreeGrafter"/>
</dbReference>
<dbReference type="KEGG" id="tnl:113502604"/>
<protein>
    <submittedName>
        <fullName evidence="3">Uncharacterized protein LOC113502604</fullName>
    </submittedName>
</protein>
<dbReference type="CTD" id="37820"/>
<feature type="region of interest" description="Disordered" evidence="1">
    <location>
        <begin position="663"/>
        <end position="751"/>
    </location>
</feature>
<dbReference type="GeneID" id="113502604"/>
<feature type="compositionally biased region" description="Basic and acidic residues" evidence="1">
    <location>
        <begin position="663"/>
        <end position="693"/>
    </location>
</feature>
<reference evidence="3" key="1">
    <citation type="submission" date="2025-08" db="UniProtKB">
        <authorList>
            <consortium name="RefSeq"/>
        </authorList>
    </citation>
    <scope>IDENTIFICATION</scope>
</reference>
<proteinExistence type="predicted"/>
<dbReference type="GO" id="GO:0000164">
    <property type="term" value="C:protein phosphatase type 1 complex"/>
    <property type="evidence" value="ECO:0007669"/>
    <property type="project" value="TreeGrafter"/>
</dbReference>
<evidence type="ECO:0000313" key="2">
    <source>
        <dbReference type="Proteomes" id="UP000322000"/>
    </source>
</evidence>
<accession>A0A7E5WH53</accession>
<organism evidence="2 3">
    <name type="scientific">Trichoplusia ni</name>
    <name type="common">Cabbage looper</name>
    <dbReference type="NCBI Taxonomy" id="7111"/>
    <lineage>
        <taxon>Eukaryota</taxon>
        <taxon>Metazoa</taxon>
        <taxon>Ecdysozoa</taxon>
        <taxon>Arthropoda</taxon>
        <taxon>Hexapoda</taxon>
        <taxon>Insecta</taxon>
        <taxon>Pterygota</taxon>
        <taxon>Neoptera</taxon>
        <taxon>Endopterygota</taxon>
        <taxon>Lepidoptera</taxon>
        <taxon>Glossata</taxon>
        <taxon>Ditrysia</taxon>
        <taxon>Noctuoidea</taxon>
        <taxon>Noctuidae</taxon>
        <taxon>Plusiinae</taxon>
        <taxon>Trichoplusia</taxon>
    </lineage>
</organism>
<evidence type="ECO:0000256" key="1">
    <source>
        <dbReference type="SAM" id="MobiDB-lite"/>
    </source>
</evidence>